<keyword evidence="2" id="KW-1185">Reference proteome</keyword>
<gene>
    <name evidence="1" type="ORF">TNIN_181981</name>
</gene>
<dbReference type="EMBL" id="BMAV01019153">
    <property type="protein sequence ID" value="GFY71906.1"/>
    <property type="molecule type" value="Genomic_DNA"/>
</dbReference>
<evidence type="ECO:0000313" key="2">
    <source>
        <dbReference type="Proteomes" id="UP000886998"/>
    </source>
</evidence>
<proteinExistence type="predicted"/>
<dbReference type="AlphaFoldDB" id="A0A8X6YFE5"/>
<comment type="caution">
    <text evidence="1">The sequence shown here is derived from an EMBL/GenBank/DDBJ whole genome shotgun (WGS) entry which is preliminary data.</text>
</comment>
<name>A0A8X6YFE5_9ARAC</name>
<evidence type="ECO:0000313" key="1">
    <source>
        <dbReference type="EMBL" id="GFY71906.1"/>
    </source>
</evidence>
<accession>A0A8X6YFE5</accession>
<reference evidence="1" key="1">
    <citation type="submission" date="2020-08" db="EMBL/GenBank/DDBJ databases">
        <title>Multicomponent nature underlies the extraordinary mechanical properties of spider dragline silk.</title>
        <authorList>
            <person name="Kono N."/>
            <person name="Nakamura H."/>
            <person name="Mori M."/>
            <person name="Yoshida Y."/>
            <person name="Ohtoshi R."/>
            <person name="Malay A.D."/>
            <person name="Moran D.A.P."/>
            <person name="Tomita M."/>
            <person name="Numata K."/>
            <person name="Arakawa K."/>
        </authorList>
    </citation>
    <scope>NUCLEOTIDE SEQUENCE</scope>
</reference>
<sequence length="74" mass="8968">MRSRANKKNSKRPPLRTLSFRCQFQIRRKKKSCRSLEFERENSEKLKNLSLLYCELIHNRLWLQFGSCSVDICF</sequence>
<dbReference type="Proteomes" id="UP000886998">
    <property type="component" value="Unassembled WGS sequence"/>
</dbReference>
<organism evidence="1 2">
    <name type="scientific">Trichonephila inaurata madagascariensis</name>
    <dbReference type="NCBI Taxonomy" id="2747483"/>
    <lineage>
        <taxon>Eukaryota</taxon>
        <taxon>Metazoa</taxon>
        <taxon>Ecdysozoa</taxon>
        <taxon>Arthropoda</taxon>
        <taxon>Chelicerata</taxon>
        <taxon>Arachnida</taxon>
        <taxon>Araneae</taxon>
        <taxon>Araneomorphae</taxon>
        <taxon>Entelegynae</taxon>
        <taxon>Araneoidea</taxon>
        <taxon>Nephilidae</taxon>
        <taxon>Trichonephila</taxon>
        <taxon>Trichonephila inaurata</taxon>
    </lineage>
</organism>
<protein>
    <submittedName>
        <fullName evidence="1">Uncharacterized protein</fullName>
    </submittedName>
</protein>